<dbReference type="PROSITE" id="PS51118">
    <property type="entry name" value="HTH_HXLR"/>
    <property type="match status" value="1"/>
</dbReference>
<dbReference type="STRING" id="1497020.DO97_18590"/>
<proteinExistence type="predicted"/>
<dbReference type="EMBL" id="JJML01000007">
    <property type="protein sequence ID" value="KGF73513.1"/>
    <property type="molecule type" value="Genomic_DNA"/>
</dbReference>
<evidence type="ECO:0000256" key="2">
    <source>
        <dbReference type="ARBA" id="ARBA00023125"/>
    </source>
</evidence>
<dbReference type="SUPFAM" id="SSF46785">
    <property type="entry name" value="Winged helix' DNA-binding domain"/>
    <property type="match status" value="1"/>
</dbReference>
<name>A0A098TRT0_9CYAN</name>
<dbReference type="Pfam" id="PF01638">
    <property type="entry name" value="HxlR"/>
    <property type="match status" value="1"/>
</dbReference>
<dbReference type="InterPro" id="IPR002577">
    <property type="entry name" value="HTH_HxlR"/>
</dbReference>
<comment type="caution">
    <text evidence="5">The sequence shown here is derived from an EMBL/GenBank/DDBJ whole genome shotgun (WGS) entry which is preliminary data.</text>
</comment>
<keyword evidence="2" id="KW-0238">DNA-binding</keyword>
<dbReference type="PANTHER" id="PTHR33204:SF29">
    <property type="entry name" value="TRANSCRIPTIONAL REGULATOR"/>
    <property type="match status" value="1"/>
</dbReference>
<evidence type="ECO:0000313" key="5">
    <source>
        <dbReference type="EMBL" id="KGF73513.1"/>
    </source>
</evidence>
<dbReference type="InterPro" id="IPR011991">
    <property type="entry name" value="ArsR-like_HTH"/>
</dbReference>
<dbReference type="InterPro" id="IPR001845">
    <property type="entry name" value="HTH_ArsR_DNA-bd_dom"/>
</dbReference>
<dbReference type="Proteomes" id="UP000030170">
    <property type="component" value="Unassembled WGS sequence"/>
</dbReference>
<dbReference type="PANTHER" id="PTHR33204">
    <property type="entry name" value="TRANSCRIPTIONAL REGULATOR, MARR FAMILY"/>
    <property type="match status" value="1"/>
</dbReference>
<protein>
    <submittedName>
        <fullName evidence="5">HxlR family transcriptional regulator</fullName>
    </submittedName>
</protein>
<gene>
    <name evidence="5" type="ORF">DO97_18590</name>
</gene>
<dbReference type="RefSeq" id="WP_036531244.1">
    <property type="nucleotide sequence ID" value="NZ_JJML01000007.1"/>
</dbReference>
<reference evidence="5 6" key="1">
    <citation type="journal article" date="2014" name="Mol. Ecol.">
        <title>Evolution of Synechococcus.</title>
        <authorList>
            <person name="Dvorak P."/>
            <person name="Casamatta D."/>
            <person name="Hasler P."/>
            <person name="Poulickova A."/>
            <person name="Ondrej V."/>
            <person name="Sanges R."/>
        </authorList>
    </citation>
    <scope>NUCLEOTIDE SEQUENCE [LARGE SCALE GENOMIC DNA]</scope>
    <source>
        <strain evidence="5 6">CAUP A 1101</strain>
    </source>
</reference>
<evidence type="ECO:0000313" key="6">
    <source>
        <dbReference type="Proteomes" id="UP000030170"/>
    </source>
</evidence>
<keyword evidence="3" id="KW-0804">Transcription</keyword>
<dbReference type="Gene3D" id="1.10.10.10">
    <property type="entry name" value="Winged helix-like DNA-binding domain superfamily/Winged helix DNA-binding domain"/>
    <property type="match status" value="1"/>
</dbReference>
<dbReference type="SMART" id="SM00418">
    <property type="entry name" value="HTH_ARSR"/>
    <property type="match status" value="1"/>
</dbReference>
<dbReference type="AlphaFoldDB" id="A0A098TRT0"/>
<evidence type="ECO:0000256" key="3">
    <source>
        <dbReference type="ARBA" id="ARBA00023163"/>
    </source>
</evidence>
<dbReference type="GO" id="GO:0003700">
    <property type="term" value="F:DNA-binding transcription factor activity"/>
    <property type="evidence" value="ECO:0007669"/>
    <property type="project" value="InterPro"/>
</dbReference>
<keyword evidence="1" id="KW-0805">Transcription regulation</keyword>
<dbReference type="InterPro" id="IPR036390">
    <property type="entry name" value="WH_DNA-bd_sf"/>
</dbReference>
<feature type="domain" description="HTH hxlR-type" evidence="4">
    <location>
        <begin position="12"/>
        <end position="110"/>
    </location>
</feature>
<evidence type="ECO:0000259" key="4">
    <source>
        <dbReference type="PROSITE" id="PS51118"/>
    </source>
</evidence>
<keyword evidence="6" id="KW-1185">Reference proteome</keyword>
<organism evidence="5 6">
    <name type="scientific">Neosynechococcus sphagnicola sy1</name>
    <dbReference type="NCBI Taxonomy" id="1497020"/>
    <lineage>
        <taxon>Bacteria</taxon>
        <taxon>Bacillati</taxon>
        <taxon>Cyanobacteriota</taxon>
        <taxon>Cyanophyceae</taxon>
        <taxon>Neosynechococcales</taxon>
        <taxon>Neosynechococcaceae</taxon>
        <taxon>Neosynechococcus</taxon>
    </lineage>
</organism>
<dbReference type="OrthoDB" id="9791143at2"/>
<evidence type="ECO:0000256" key="1">
    <source>
        <dbReference type="ARBA" id="ARBA00023015"/>
    </source>
</evidence>
<dbReference type="CDD" id="cd00090">
    <property type="entry name" value="HTH_ARSR"/>
    <property type="match status" value="1"/>
</dbReference>
<accession>A0A098TRT0</accession>
<sequence>MSTVTEQVRASCPVEITLEVIGGRWKVLILRELLVGVKRFGELYRALPGVTQKMLTQQLREMEEARLVHRQVYQQVPPKVEYSLTPLGESLKPILDAMHDWGMQFLNRDGTL</sequence>
<dbReference type="GO" id="GO:0003677">
    <property type="term" value="F:DNA binding"/>
    <property type="evidence" value="ECO:0007669"/>
    <property type="project" value="UniProtKB-KW"/>
</dbReference>
<dbReference type="InterPro" id="IPR036388">
    <property type="entry name" value="WH-like_DNA-bd_sf"/>
</dbReference>